<feature type="transmembrane region" description="Helical" evidence="1">
    <location>
        <begin position="25"/>
        <end position="45"/>
    </location>
</feature>
<organism evidence="2 3">
    <name type="scientific">Moniliophthora roreri (strain MCA 2997)</name>
    <name type="common">Cocoa frosty pod rot fungus</name>
    <name type="synonym">Crinipellis roreri</name>
    <dbReference type="NCBI Taxonomy" id="1381753"/>
    <lineage>
        <taxon>Eukaryota</taxon>
        <taxon>Fungi</taxon>
        <taxon>Dikarya</taxon>
        <taxon>Basidiomycota</taxon>
        <taxon>Agaricomycotina</taxon>
        <taxon>Agaricomycetes</taxon>
        <taxon>Agaricomycetidae</taxon>
        <taxon>Agaricales</taxon>
        <taxon>Marasmiineae</taxon>
        <taxon>Marasmiaceae</taxon>
        <taxon>Moniliophthora</taxon>
    </lineage>
</organism>
<reference evidence="2 3" key="1">
    <citation type="journal article" date="2014" name="BMC Genomics">
        <title>Genome and secretome analysis of the hemibiotrophic fungal pathogen, Moniliophthora roreri, which causes frosty pod rot disease of cacao: mechanisms of the biotrophic and necrotrophic phases.</title>
        <authorList>
            <person name="Meinhardt L.W."/>
            <person name="Costa G.G.L."/>
            <person name="Thomazella D.P.T."/>
            <person name="Teixeira P.J.P.L."/>
            <person name="Carazzolle M.F."/>
            <person name="Schuster S.C."/>
            <person name="Carlson J.E."/>
            <person name="Guiltinan M.J."/>
            <person name="Mieczkowski P."/>
            <person name="Farmer A."/>
            <person name="Ramaraj T."/>
            <person name="Crozier J."/>
            <person name="Davis R.E."/>
            <person name="Shao J."/>
            <person name="Melnick R.L."/>
            <person name="Pereira G.A.G."/>
            <person name="Bailey B.A."/>
        </authorList>
    </citation>
    <scope>NUCLEOTIDE SEQUENCE [LARGE SCALE GENOMIC DNA]</scope>
    <source>
        <strain evidence="2 3">MCA 2997</strain>
    </source>
</reference>
<keyword evidence="1" id="KW-0472">Membrane</keyword>
<sequence length="135" mass="15437">MSYNQPNTQEIPTDWGTWNWDATSIGTTAALCVTLFVIFTMLCIVRCRRNLRIARSQIESAGAPVDLEAANTTLEKVVNDGEVQTKQTISESPVFETPFIPMPLAAYFPHAYRYYEDAEERKSPVYSPQRESYRY</sequence>
<accession>V2XFR2</accession>
<evidence type="ECO:0000256" key="1">
    <source>
        <dbReference type="SAM" id="Phobius"/>
    </source>
</evidence>
<evidence type="ECO:0000313" key="2">
    <source>
        <dbReference type="EMBL" id="ESK91340.1"/>
    </source>
</evidence>
<proteinExistence type="predicted"/>
<dbReference type="AlphaFoldDB" id="V2XFR2"/>
<keyword evidence="1" id="KW-0812">Transmembrane</keyword>
<dbReference type="Proteomes" id="UP000017559">
    <property type="component" value="Unassembled WGS sequence"/>
</dbReference>
<dbReference type="EMBL" id="AWSO01000354">
    <property type="protein sequence ID" value="ESK91340.1"/>
    <property type="molecule type" value="Genomic_DNA"/>
</dbReference>
<gene>
    <name evidence="2" type="ORF">Moror_2803</name>
</gene>
<dbReference type="KEGG" id="mrr:Moror_2803"/>
<dbReference type="HOGENOM" id="CLU_1886293_0_0_1"/>
<evidence type="ECO:0000313" key="3">
    <source>
        <dbReference type="Proteomes" id="UP000017559"/>
    </source>
</evidence>
<name>V2XFR2_MONRO</name>
<protein>
    <submittedName>
        <fullName evidence="2">Uncharacterized protein</fullName>
    </submittedName>
</protein>
<comment type="caution">
    <text evidence="2">The sequence shown here is derived from an EMBL/GenBank/DDBJ whole genome shotgun (WGS) entry which is preliminary data.</text>
</comment>
<keyword evidence="1" id="KW-1133">Transmembrane helix</keyword>
<keyword evidence="3" id="KW-1185">Reference proteome</keyword>